<dbReference type="PRINTS" id="PR00038">
    <property type="entry name" value="HTHLUXR"/>
</dbReference>
<dbReference type="GO" id="GO:0003677">
    <property type="term" value="F:DNA binding"/>
    <property type="evidence" value="ECO:0007669"/>
    <property type="project" value="UniProtKB-KW"/>
</dbReference>
<dbReference type="PANTHER" id="PTHR44688:SF16">
    <property type="entry name" value="DNA-BINDING TRANSCRIPTIONAL ACTIVATOR DEVR_DOSR"/>
    <property type="match status" value="1"/>
</dbReference>
<feature type="transmembrane region" description="Helical" evidence="4">
    <location>
        <begin position="59"/>
        <end position="78"/>
    </location>
</feature>
<dbReference type="SUPFAM" id="SSF46894">
    <property type="entry name" value="C-terminal effector domain of the bipartite response regulators"/>
    <property type="match status" value="1"/>
</dbReference>
<feature type="transmembrane region" description="Helical" evidence="4">
    <location>
        <begin position="147"/>
        <end position="165"/>
    </location>
</feature>
<keyword evidence="4" id="KW-0472">Membrane</keyword>
<dbReference type="SMART" id="SM00421">
    <property type="entry name" value="HTH_LUXR"/>
    <property type="match status" value="1"/>
</dbReference>
<comment type="caution">
    <text evidence="6">The sequence shown here is derived from an EMBL/GenBank/DDBJ whole genome shotgun (WGS) entry which is preliminary data.</text>
</comment>
<sequence length="475" mass="50913">MGKLLNSMRAGRDERFARLHGVLPFLAMGCARCWVALTVAAPVAGPYESPAGMIDFHNVFDYAFCLTALVVALAARRLVPLNGTTRFRNLAFAGLAGSSLCFVAAHVFGLGSSTPLAVAGSALGGFGFALFLLLAAEVISALPLLRIFLFSTLSQLAAAGLTFFLSGLDEPRMLVAVLLLPVAARIAVARAYAGLPDQDKVARPCTKFTYPWKIFVLMALYSFAYGLRQSQLVAGAGQHTGASTAIMMGVLFLSAYFFSDRFNIGTLYRSPLVLIICGFLLIPAEGIFGNVVSSYLIAMSYSLTSLLVALLFYDISKRLGVTIVVFSGIKNAEQIFVVMGKGASNALDSVGLTSGAQDIVIAVLVAVMMLVATLILLSERELASKWGVRILDVGGLVERTPEEERRDERVEALASRARLTPRETEIVALVAQGRNGPAIMAELFIAEGTLKAHMSHIYEKCGVANRRELKELLEG</sequence>
<dbReference type="AlphaFoldDB" id="A0A7C9JEE5"/>
<feature type="transmembrane region" description="Helical" evidence="4">
    <location>
        <begin position="239"/>
        <end position="258"/>
    </location>
</feature>
<evidence type="ECO:0000259" key="5">
    <source>
        <dbReference type="PROSITE" id="PS50043"/>
    </source>
</evidence>
<evidence type="ECO:0000256" key="3">
    <source>
        <dbReference type="ARBA" id="ARBA00023163"/>
    </source>
</evidence>
<feature type="transmembrane region" description="Helical" evidence="4">
    <location>
        <begin position="210"/>
        <end position="227"/>
    </location>
</feature>
<protein>
    <submittedName>
        <fullName evidence="6">LuxR family transcriptional regulator</fullName>
    </submittedName>
</protein>
<dbReference type="Pfam" id="PF00196">
    <property type="entry name" value="GerE"/>
    <property type="match status" value="1"/>
</dbReference>
<dbReference type="InterPro" id="IPR000792">
    <property type="entry name" value="Tscrpt_reg_LuxR_C"/>
</dbReference>
<keyword evidence="4" id="KW-0812">Transmembrane</keyword>
<feature type="transmembrane region" description="Helical" evidence="4">
    <location>
        <begin position="90"/>
        <end position="110"/>
    </location>
</feature>
<reference evidence="6" key="1">
    <citation type="submission" date="2018-08" db="EMBL/GenBank/DDBJ databases">
        <title>Murine metabolic-syndrome-specific gut microbial biobank.</title>
        <authorList>
            <person name="Liu C."/>
        </authorList>
    </citation>
    <scope>NUCLEOTIDE SEQUENCE [LARGE SCALE GENOMIC DNA]</scope>
    <source>
        <strain evidence="6">Z82</strain>
    </source>
</reference>
<dbReference type="InterPro" id="IPR036388">
    <property type="entry name" value="WH-like_DNA-bd_sf"/>
</dbReference>
<dbReference type="PROSITE" id="PS50043">
    <property type="entry name" value="HTH_LUXR_2"/>
    <property type="match status" value="1"/>
</dbReference>
<keyword evidence="2" id="KW-0238">DNA-binding</keyword>
<dbReference type="PROSITE" id="PS51257">
    <property type="entry name" value="PROKAR_LIPOPROTEIN"/>
    <property type="match status" value="1"/>
</dbReference>
<gene>
    <name evidence="6" type="ORF">D1639_05295</name>
</gene>
<proteinExistence type="predicted"/>
<feature type="domain" description="HTH luxR-type" evidence="5">
    <location>
        <begin position="412"/>
        <end position="475"/>
    </location>
</feature>
<dbReference type="Gene3D" id="1.10.10.10">
    <property type="entry name" value="Winged helix-like DNA-binding domain superfamily/Winged helix DNA-binding domain"/>
    <property type="match status" value="1"/>
</dbReference>
<keyword evidence="3" id="KW-0804">Transcription</keyword>
<feature type="transmembrane region" description="Helical" evidence="4">
    <location>
        <begin position="270"/>
        <end position="288"/>
    </location>
</feature>
<feature type="transmembrane region" description="Helical" evidence="4">
    <location>
        <begin position="294"/>
        <end position="312"/>
    </location>
</feature>
<dbReference type="GO" id="GO:0006355">
    <property type="term" value="P:regulation of DNA-templated transcription"/>
    <property type="evidence" value="ECO:0007669"/>
    <property type="project" value="InterPro"/>
</dbReference>
<dbReference type="EMBL" id="QWKH01000028">
    <property type="protein sequence ID" value="NBI34454.1"/>
    <property type="molecule type" value="Genomic_DNA"/>
</dbReference>
<feature type="transmembrane region" description="Helical" evidence="4">
    <location>
        <begin position="359"/>
        <end position="377"/>
    </location>
</feature>
<name>A0A7C9JEE5_9BACT</name>
<evidence type="ECO:0000256" key="4">
    <source>
        <dbReference type="SAM" id="Phobius"/>
    </source>
</evidence>
<dbReference type="InterPro" id="IPR016032">
    <property type="entry name" value="Sig_transdc_resp-reg_C-effctor"/>
</dbReference>
<keyword evidence="1" id="KW-0805">Transcription regulation</keyword>
<organism evidence="6">
    <name type="scientific">Muribaculaceae bacterium Z82</name>
    <dbReference type="NCBI Taxonomy" id="2304548"/>
    <lineage>
        <taxon>Bacteria</taxon>
        <taxon>Pseudomonadati</taxon>
        <taxon>Bacteroidota</taxon>
        <taxon>Bacteroidia</taxon>
        <taxon>Bacteroidales</taxon>
        <taxon>Muribaculaceae</taxon>
    </lineage>
</organism>
<feature type="transmembrane region" description="Helical" evidence="4">
    <location>
        <begin position="21"/>
        <end position="47"/>
    </location>
</feature>
<feature type="transmembrane region" description="Helical" evidence="4">
    <location>
        <begin position="171"/>
        <end position="189"/>
    </location>
</feature>
<evidence type="ECO:0000313" key="6">
    <source>
        <dbReference type="EMBL" id="NBI34454.1"/>
    </source>
</evidence>
<keyword evidence="4" id="KW-1133">Transmembrane helix</keyword>
<accession>A0A7C9JEE5</accession>
<dbReference type="CDD" id="cd06170">
    <property type="entry name" value="LuxR_C_like"/>
    <property type="match status" value="1"/>
</dbReference>
<evidence type="ECO:0000256" key="2">
    <source>
        <dbReference type="ARBA" id="ARBA00023125"/>
    </source>
</evidence>
<feature type="transmembrane region" description="Helical" evidence="4">
    <location>
        <begin position="319"/>
        <end position="339"/>
    </location>
</feature>
<dbReference type="PANTHER" id="PTHR44688">
    <property type="entry name" value="DNA-BINDING TRANSCRIPTIONAL ACTIVATOR DEVR_DOSR"/>
    <property type="match status" value="1"/>
</dbReference>
<feature type="transmembrane region" description="Helical" evidence="4">
    <location>
        <begin position="116"/>
        <end position="135"/>
    </location>
</feature>
<evidence type="ECO:0000256" key="1">
    <source>
        <dbReference type="ARBA" id="ARBA00023015"/>
    </source>
</evidence>